<keyword evidence="1" id="KW-1133">Transmembrane helix</keyword>
<keyword evidence="1" id="KW-0472">Membrane</keyword>
<organism evidence="2 3">
    <name type="scientific">Methylogaea oryzae</name>
    <dbReference type="NCBI Taxonomy" id="1295382"/>
    <lineage>
        <taxon>Bacteria</taxon>
        <taxon>Pseudomonadati</taxon>
        <taxon>Pseudomonadota</taxon>
        <taxon>Gammaproteobacteria</taxon>
        <taxon>Methylococcales</taxon>
        <taxon>Methylococcaceae</taxon>
        <taxon>Methylogaea</taxon>
    </lineage>
</organism>
<keyword evidence="1" id="KW-0812">Transmembrane</keyword>
<reference evidence="2" key="1">
    <citation type="submission" date="2019-06" db="EMBL/GenBank/DDBJ databases">
        <title>Complete genome sequence of Methylogaea oryzae strain JCM16910.</title>
        <authorList>
            <person name="Asakawa S."/>
        </authorList>
    </citation>
    <scope>NUCLEOTIDE SEQUENCE</scope>
    <source>
        <strain evidence="2">E10</strain>
    </source>
</reference>
<evidence type="ECO:0000313" key="2">
    <source>
        <dbReference type="EMBL" id="BBL69963.1"/>
    </source>
</evidence>
<dbReference type="EMBL" id="AP019782">
    <property type="protein sequence ID" value="BBL69963.1"/>
    <property type="molecule type" value="Genomic_DNA"/>
</dbReference>
<feature type="transmembrane region" description="Helical" evidence="1">
    <location>
        <begin position="113"/>
        <end position="132"/>
    </location>
</feature>
<feature type="transmembrane region" description="Helical" evidence="1">
    <location>
        <begin position="209"/>
        <end position="234"/>
    </location>
</feature>
<protein>
    <submittedName>
        <fullName evidence="2">Uncharacterized protein</fullName>
    </submittedName>
</protein>
<evidence type="ECO:0000256" key="1">
    <source>
        <dbReference type="SAM" id="Phobius"/>
    </source>
</evidence>
<keyword evidence="3" id="KW-1185">Reference proteome</keyword>
<accession>A0A8D4VLC2</accession>
<sequence length="489" mass="53622">MKISLPQISLPTLVGLLVFCALVHLDATEGDTYWHVKAGEWIYAHRDVPRQDAFSYTRNGAPWVDFEWLAEIVLYAAYALDGWNGLRVLASLAAATAIAGIAHILLTRRGSPYLAIVSAVMAFALCHAHFWARPHVLAWAPLAWWAAWQADAGAKGTPPPWWTVPVLAVWANLHGSFTLGLVLAALAAAEAAERLWRDGRLSVAAAKPWGLYLLALFAAAMATPYGLDGILITQQTFSMEKSMAYIAEWRSPDFQGGMHAFEFWLLLVIAAASLKRLDVPWARWLLLFFLIDTALRYQRNAVLFGLLIPVYFGKAVDETWISAYGSAVNLTLNRWPRRTSPAAWCAAAAIAFYFATAPLPLRDTGAARGFDAAEAVGAVRAWSAGGDPGPVFNDYGLGGYLIFAGIKPFIDGRNLLYGDDFVARYAEAENLTSPSALTGILAEYDIRWTLLSAQSPAAALLDHLDGWRRLYSNNRHVVHVRESPASPKP</sequence>
<feature type="transmembrane region" description="Helical" evidence="1">
    <location>
        <begin position="88"/>
        <end position="106"/>
    </location>
</feature>
<evidence type="ECO:0000313" key="3">
    <source>
        <dbReference type="Proteomes" id="UP000824988"/>
    </source>
</evidence>
<name>A0A8D4VLC2_9GAMM</name>
<dbReference type="RefSeq" id="WP_221048141.1">
    <property type="nucleotide sequence ID" value="NZ_AP019782.1"/>
</dbReference>
<dbReference type="AlphaFoldDB" id="A0A8D4VLC2"/>
<feature type="transmembrane region" description="Helical" evidence="1">
    <location>
        <begin position="167"/>
        <end position="188"/>
    </location>
</feature>
<dbReference type="Proteomes" id="UP000824988">
    <property type="component" value="Chromosome"/>
</dbReference>
<dbReference type="KEGG" id="moz:MoryE10_05690"/>
<gene>
    <name evidence="2" type="ORF">MoryE10_05690</name>
</gene>
<proteinExistence type="predicted"/>